<evidence type="ECO:0000313" key="2">
    <source>
        <dbReference type="Proteomes" id="UP000002949"/>
    </source>
</evidence>
<organism evidence="1 2">
    <name type="scientific">Mesorhizobium amorphae CCNWGS0123</name>
    <dbReference type="NCBI Taxonomy" id="1082933"/>
    <lineage>
        <taxon>Bacteria</taxon>
        <taxon>Pseudomonadati</taxon>
        <taxon>Pseudomonadota</taxon>
        <taxon>Alphaproteobacteria</taxon>
        <taxon>Hyphomicrobiales</taxon>
        <taxon>Phyllobacteriaceae</taxon>
        <taxon>Mesorhizobium</taxon>
    </lineage>
</organism>
<proteinExistence type="predicted"/>
<dbReference type="RefSeq" id="WP_006202897.1">
    <property type="nucleotide sequence ID" value="NZ_AGSN01000119.1"/>
</dbReference>
<sequence length="89" mass="10185">MKGYTAAEWKFLRKHIQEQLRRQTPGAGASDFQVLLSLKRTKRVLGVKVWSRLEMLAIARQLEFEVGPAEGAKYGHIFWPQGRATSVEE</sequence>
<keyword evidence="2" id="KW-1185">Reference proteome</keyword>
<dbReference type="KEGG" id="mamo:A6B35_07270"/>
<dbReference type="EMBL" id="AGSN01000119">
    <property type="protein sequence ID" value="EHH10886.1"/>
    <property type="molecule type" value="Genomic_DNA"/>
</dbReference>
<dbReference type="Proteomes" id="UP000002949">
    <property type="component" value="Unassembled WGS sequence"/>
</dbReference>
<evidence type="ECO:0000313" key="1">
    <source>
        <dbReference type="EMBL" id="EHH10886.1"/>
    </source>
</evidence>
<dbReference type="AlphaFoldDB" id="G6YBP5"/>
<name>G6YBP5_9HYPH</name>
<reference evidence="1 2" key="1">
    <citation type="journal article" date="2012" name="J. Bacteriol.">
        <title>Draft Genome Sequence of Plant Growth-Promoting Rhizobium Mesorhizobium amorphae, Isolated from Zinc-Lead Mine Tailings.</title>
        <authorList>
            <person name="Hao X."/>
            <person name="Lin Y."/>
            <person name="Johnstone L."/>
            <person name="Baltrus D.A."/>
            <person name="Miller S.J."/>
            <person name="Wei G."/>
            <person name="Rensing C."/>
        </authorList>
    </citation>
    <scope>NUCLEOTIDE SEQUENCE [LARGE SCALE GENOMIC DNA]</scope>
    <source>
        <strain evidence="1 2">CCNWGS0123</strain>
    </source>
</reference>
<gene>
    <name evidence="1" type="ORF">MEA186_16857</name>
</gene>
<accession>G6YBP5</accession>
<protein>
    <submittedName>
        <fullName evidence="1">Uncharacterized protein</fullName>
    </submittedName>
</protein>